<keyword evidence="2" id="KW-1185">Reference proteome</keyword>
<feature type="non-terminal residue" evidence="1">
    <location>
        <position position="117"/>
    </location>
</feature>
<dbReference type="Proteomes" id="UP000265520">
    <property type="component" value="Unassembled WGS sequence"/>
</dbReference>
<comment type="caution">
    <text evidence="1">The sequence shown here is derived from an EMBL/GenBank/DDBJ whole genome shotgun (WGS) entry which is preliminary data.</text>
</comment>
<evidence type="ECO:0000313" key="1">
    <source>
        <dbReference type="EMBL" id="MCI40615.1"/>
    </source>
</evidence>
<organism evidence="1 2">
    <name type="scientific">Trifolium medium</name>
    <dbReference type="NCBI Taxonomy" id="97028"/>
    <lineage>
        <taxon>Eukaryota</taxon>
        <taxon>Viridiplantae</taxon>
        <taxon>Streptophyta</taxon>
        <taxon>Embryophyta</taxon>
        <taxon>Tracheophyta</taxon>
        <taxon>Spermatophyta</taxon>
        <taxon>Magnoliopsida</taxon>
        <taxon>eudicotyledons</taxon>
        <taxon>Gunneridae</taxon>
        <taxon>Pentapetalae</taxon>
        <taxon>rosids</taxon>
        <taxon>fabids</taxon>
        <taxon>Fabales</taxon>
        <taxon>Fabaceae</taxon>
        <taxon>Papilionoideae</taxon>
        <taxon>50 kb inversion clade</taxon>
        <taxon>NPAAA clade</taxon>
        <taxon>Hologalegina</taxon>
        <taxon>IRL clade</taxon>
        <taxon>Trifolieae</taxon>
        <taxon>Trifolium</taxon>
    </lineage>
</organism>
<evidence type="ECO:0000313" key="2">
    <source>
        <dbReference type="Proteomes" id="UP000265520"/>
    </source>
</evidence>
<name>A0A392RYC2_9FABA</name>
<feature type="non-terminal residue" evidence="1">
    <location>
        <position position="1"/>
    </location>
</feature>
<dbReference type="EMBL" id="LXQA010281832">
    <property type="protein sequence ID" value="MCI40615.1"/>
    <property type="molecule type" value="Genomic_DNA"/>
</dbReference>
<protein>
    <submittedName>
        <fullName evidence="1">Uncharacterized protein</fullName>
    </submittedName>
</protein>
<sequence>GKSFRTALTGSRGSGSATVEVQVIKATVNEDLRKELKGSMVGKLAREKDVNRIQTTLYMEGFSSISVTFMGGNMALLRSSVIGEVEKLLRSKNECLEYYFTDLTPWTPDLFAVQREV</sequence>
<proteinExistence type="predicted"/>
<dbReference type="AlphaFoldDB" id="A0A392RYC2"/>
<reference evidence="1 2" key="1">
    <citation type="journal article" date="2018" name="Front. Plant Sci.">
        <title>Red Clover (Trifolium pratense) and Zigzag Clover (T. medium) - A Picture of Genomic Similarities and Differences.</title>
        <authorList>
            <person name="Dluhosova J."/>
            <person name="Istvanek J."/>
            <person name="Nedelnik J."/>
            <person name="Repkova J."/>
        </authorList>
    </citation>
    <scope>NUCLEOTIDE SEQUENCE [LARGE SCALE GENOMIC DNA]</scope>
    <source>
        <strain evidence="2">cv. 10/8</strain>
        <tissue evidence="1">Leaf</tissue>
    </source>
</reference>
<accession>A0A392RYC2</accession>